<dbReference type="PANTHER" id="PTHR47478:SF1">
    <property type="entry name" value="PYRIMIDINE 5'-NUCLEOTIDASE YJJG"/>
    <property type="match status" value="1"/>
</dbReference>
<reference evidence="1 2" key="1">
    <citation type="journal article" date="2012" name="Science">
        <title>Ecological populations of bacteria act as socially cohesive units of antibiotic production and resistance.</title>
        <authorList>
            <person name="Cordero O.X."/>
            <person name="Wildschutte H."/>
            <person name="Kirkup B."/>
            <person name="Proehl S."/>
            <person name="Ngo L."/>
            <person name="Hussain F."/>
            <person name="Le Roux F."/>
            <person name="Mincer T."/>
            <person name="Polz M.F."/>
        </authorList>
    </citation>
    <scope>NUCLEOTIDE SEQUENCE [LARGE SCALE GENOMIC DNA]</scope>
    <source>
        <strain evidence="1 2">1S-45</strain>
    </source>
</reference>
<organism evidence="1 2">
    <name type="scientific">Vibrio rumoiensis 1S-45</name>
    <dbReference type="NCBI Taxonomy" id="1188252"/>
    <lineage>
        <taxon>Bacteria</taxon>
        <taxon>Pseudomonadati</taxon>
        <taxon>Pseudomonadota</taxon>
        <taxon>Gammaproteobacteria</taxon>
        <taxon>Vibrionales</taxon>
        <taxon>Vibrionaceae</taxon>
        <taxon>Vibrio</taxon>
    </lineage>
</organism>
<proteinExistence type="predicted"/>
<protein>
    <submittedName>
        <fullName evidence="1">Hydrolase</fullName>
    </submittedName>
</protein>
<dbReference type="AlphaFoldDB" id="A0A1E5E2N4"/>
<accession>A0A1E5E2N4</accession>
<dbReference type="STRING" id="1188252.A1QC_08480"/>
<comment type="caution">
    <text evidence="1">The sequence shown here is derived from an EMBL/GenBank/DDBJ whole genome shotgun (WGS) entry which is preliminary data.</text>
</comment>
<gene>
    <name evidence="1" type="ORF">A1QC_08480</name>
</gene>
<evidence type="ECO:0000313" key="1">
    <source>
        <dbReference type="EMBL" id="OEF25790.1"/>
    </source>
</evidence>
<sequence length="158" mass="17731">MPNIYLFDWGDTLMTDFPNAEGKMCDWDVVEATDGAKEVLGYLSKKHPIYIATNADDSTEQDIKNAFERVNLAQYISGYFCKENLGISKGSAEFYLKISEQLQCAANDITMVGDTIEKDIFPAMQAGLNVIWFNPDGLSLIQLVEPVPQITKLKELYC</sequence>
<keyword evidence="1" id="KW-0378">Hydrolase</keyword>
<dbReference type="OrthoDB" id="6196267at2"/>
<dbReference type="GO" id="GO:0016787">
    <property type="term" value="F:hydrolase activity"/>
    <property type="evidence" value="ECO:0007669"/>
    <property type="project" value="UniProtKB-KW"/>
</dbReference>
<dbReference type="InterPro" id="IPR041492">
    <property type="entry name" value="HAD_2"/>
</dbReference>
<dbReference type="Pfam" id="PF13419">
    <property type="entry name" value="HAD_2"/>
    <property type="match status" value="1"/>
</dbReference>
<dbReference type="InterPro" id="IPR036412">
    <property type="entry name" value="HAD-like_sf"/>
</dbReference>
<evidence type="ECO:0000313" key="2">
    <source>
        <dbReference type="Proteomes" id="UP000094070"/>
    </source>
</evidence>
<dbReference type="RefSeq" id="WP_017025145.1">
    <property type="nucleotide sequence ID" value="NZ_AJYK02000058.1"/>
</dbReference>
<dbReference type="PANTHER" id="PTHR47478">
    <property type="match status" value="1"/>
</dbReference>
<dbReference type="SUPFAM" id="SSF56784">
    <property type="entry name" value="HAD-like"/>
    <property type="match status" value="1"/>
</dbReference>
<dbReference type="eggNOG" id="COG1011">
    <property type="taxonomic scope" value="Bacteria"/>
</dbReference>
<dbReference type="Proteomes" id="UP000094070">
    <property type="component" value="Unassembled WGS sequence"/>
</dbReference>
<dbReference type="InterPro" id="IPR052550">
    <property type="entry name" value="Pyrimidine_5'-ntase_YjjG"/>
</dbReference>
<dbReference type="InterPro" id="IPR023214">
    <property type="entry name" value="HAD_sf"/>
</dbReference>
<dbReference type="Gene3D" id="3.40.50.1000">
    <property type="entry name" value="HAD superfamily/HAD-like"/>
    <property type="match status" value="1"/>
</dbReference>
<keyword evidence="2" id="KW-1185">Reference proteome</keyword>
<dbReference type="EMBL" id="AJYK02000058">
    <property type="protein sequence ID" value="OEF25790.1"/>
    <property type="molecule type" value="Genomic_DNA"/>
</dbReference>
<name>A0A1E5E2N4_9VIBR</name>